<protein>
    <submittedName>
        <fullName evidence="1">Uncharacterized protein</fullName>
    </submittedName>
</protein>
<reference evidence="1 2" key="1">
    <citation type="submission" date="2024-11" db="EMBL/GenBank/DDBJ databases">
        <title>A near-complete genome assembly of Cinchona calisaya.</title>
        <authorList>
            <person name="Lian D.C."/>
            <person name="Zhao X.W."/>
            <person name="Wei L."/>
        </authorList>
    </citation>
    <scope>NUCLEOTIDE SEQUENCE [LARGE SCALE GENOMIC DNA]</scope>
    <source>
        <tissue evidence="1">Nenye</tissue>
    </source>
</reference>
<gene>
    <name evidence="1" type="ORF">ACH5RR_006815</name>
</gene>
<comment type="caution">
    <text evidence="1">The sequence shown here is derived from an EMBL/GenBank/DDBJ whole genome shotgun (WGS) entry which is preliminary data.</text>
</comment>
<accession>A0ABD3AQ06</accession>
<dbReference type="EMBL" id="JBJUIK010000003">
    <property type="protein sequence ID" value="KAL3533294.1"/>
    <property type="molecule type" value="Genomic_DNA"/>
</dbReference>
<name>A0ABD3AQ06_9GENT</name>
<evidence type="ECO:0000313" key="1">
    <source>
        <dbReference type="EMBL" id="KAL3533294.1"/>
    </source>
</evidence>
<sequence length="74" mass="8253">MHAELKVYTASIIPAVEDTAQNKLPLDMDSGTLDACDELEIFSDIDNVEVILYLEGSTYEVLPILEKMYTDSLV</sequence>
<keyword evidence="2" id="KW-1185">Reference proteome</keyword>
<dbReference type="Proteomes" id="UP001630127">
    <property type="component" value="Unassembled WGS sequence"/>
</dbReference>
<evidence type="ECO:0000313" key="2">
    <source>
        <dbReference type="Proteomes" id="UP001630127"/>
    </source>
</evidence>
<proteinExistence type="predicted"/>
<organism evidence="1 2">
    <name type="scientific">Cinchona calisaya</name>
    <dbReference type="NCBI Taxonomy" id="153742"/>
    <lineage>
        <taxon>Eukaryota</taxon>
        <taxon>Viridiplantae</taxon>
        <taxon>Streptophyta</taxon>
        <taxon>Embryophyta</taxon>
        <taxon>Tracheophyta</taxon>
        <taxon>Spermatophyta</taxon>
        <taxon>Magnoliopsida</taxon>
        <taxon>eudicotyledons</taxon>
        <taxon>Gunneridae</taxon>
        <taxon>Pentapetalae</taxon>
        <taxon>asterids</taxon>
        <taxon>lamiids</taxon>
        <taxon>Gentianales</taxon>
        <taxon>Rubiaceae</taxon>
        <taxon>Cinchonoideae</taxon>
        <taxon>Cinchoneae</taxon>
        <taxon>Cinchona</taxon>
    </lineage>
</organism>
<dbReference type="AlphaFoldDB" id="A0ABD3AQ06"/>